<evidence type="ECO:0000313" key="1">
    <source>
        <dbReference type="EMBL" id="KAF5341524.1"/>
    </source>
</evidence>
<dbReference type="OrthoDB" id="3087061at2759"/>
<proteinExistence type="predicted"/>
<keyword evidence="2" id="KW-1185">Reference proteome</keyword>
<protein>
    <submittedName>
        <fullName evidence="1">Uncharacterized protein</fullName>
    </submittedName>
</protein>
<accession>A0A8H5CGZ9</accession>
<dbReference type="Proteomes" id="UP000559256">
    <property type="component" value="Unassembled WGS sequence"/>
</dbReference>
<dbReference type="AlphaFoldDB" id="A0A8H5CGZ9"/>
<evidence type="ECO:0000313" key="2">
    <source>
        <dbReference type="Proteomes" id="UP000559256"/>
    </source>
</evidence>
<name>A0A8H5CGZ9_9AGAR</name>
<organism evidence="1 2">
    <name type="scientific">Tetrapyrgos nigripes</name>
    <dbReference type="NCBI Taxonomy" id="182062"/>
    <lineage>
        <taxon>Eukaryota</taxon>
        <taxon>Fungi</taxon>
        <taxon>Dikarya</taxon>
        <taxon>Basidiomycota</taxon>
        <taxon>Agaricomycotina</taxon>
        <taxon>Agaricomycetes</taxon>
        <taxon>Agaricomycetidae</taxon>
        <taxon>Agaricales</taxon>
        <taxon>Marasmiineae</taxon>
        <taxon>Marasmiaceae</taxon>
        <taxon>Tetrapyrgos</taxon>
    </lineage>
</organism>
<reference evidence="1 2" key="1">
    <citation type="journal article" date="2020" name="ISME J.">
        <title>Uncovering the hidden diversity of litter-decomposition mechanisms in mushroom-forming fungi.</title>
        <authorList>
            <person name="Floudas D."/>
            <person name="Bentzer J."/>
            <person name="Ahren D."/>
            <person name="Johansson T."/>
            <person name="Persson P."/>
            <person name="Tunlid A."/>
        </authorList>
    </citation>
    <scope>NUCLEOTIDE SEQUENCE [LARGE SCALE GENOMIC DNA]</scope>
    <source>
        <strain evidence="1 2">CBS 291.85</strain>
    </source>
</reference>
<dbReference type="EMBL" id="JAACJM010000162">
    <property type="protein sequence ID" value="KAF5341524.1"/>
    <property type="molecule type" value="Genomic_DNA"/>
</dbReference>
<comment type="caution">
    <text evidence="1">The sequence shown here is derived from an EMBL/GenBank/DDBJ whole genome shotgun (WGS) entry which is preliminary data.</text>
</comment>
<gene>
    <name evidence="1" type="ORF">D9758_012566</name>
</gene>
<sequence>MAAPGVTVLPYSPIGSASVDALGAKCHEFYTAVFAGNESAILPLLSPDFHVIQSPTLPYNASVYSGPLGAVQVGEQQSLFLTTNDLTIRVFTLGESHCIANGVDHNATLVNNTLGTFTFEFLEHSYWANGLIQSAKPYFYNNYPIMRGQMLERGADRYVKWKDCDDKRREAAINEFNAQFPLNYDPHTV</sequence>